<dbReference type="PaxDb" id="2903-EOD39482"/>
<reference evidence="3" key="2">
    <citation type="submission" date="2024-10" db="UniProtKB">
        <authorList>
            <consortium name="EnsemblProtists"/>
        </authorList>
    </citation>
    <scope>IDENTIFICATION</scope>
</reference>
<feature type="domain" description="EF-hand" evidence="2">
    <location>
        <begin position="54"/>
        <end position="89"/>
    </location>
</feature>
<dbReference type="PROSITE" id="PS00018">
    <property type="entry name" value="EF_HAND_1"/>
    <property type="match status" value="2"/>
</dbReference>
<evidence type="ECO:0000259" key="2">
    <source>
        <dbReference type="PROSITE" id="PS50222"/>
    </source>
</evidence>
<dbReference type="InterPro" id="IPR018247">
    <property type="entry name" value="EF_Hand_1_Ca_BS"/>
</dbReference>
<dbReference type="Gene3D" id="1.10.238.10">
    <property type="entry name" value="EF-hand"/>
    <property type="match status" value="1"/>
</dbReference>
<reference evidence="4" key="1">
    <citation type="journal article" date="2013" name="Nature">
        <title>Pan genome of the phytoplankton Emiliania underpins its global distribution.</title>
        <authorList>
            <person name="Read B.A."/>
            <person name="Kegel J."/>
            <person name="Klute M.J."/>
            <person name="Kuo A."/>
            <person name="Lefebvre S.C."/>
            <person name="Maumus F."/>
            <person name="Mayer C."/>
            <person name="Miller J."/>
            <person name="Monier A."/>
            <person name="Salamov A."/>
            <person name="Young J."/>
            <person name="Aguilar M."/>
            <person name="Claverie J.M."/>
            <person name="Frickenhaus S."/>
            <person name="Gonzalez K."/>
            <person name="Herman E.K."/>
            <person name="Lin Y.C."/>
            <person name="Napier J."/>
            <person name="Ogata H."/>
            <person name="Sarno A.F."/>
            <person name="Shmutz J."/>
            <person name="Schroeder D."/>
            <person name="de Vargas C."/>
            <person name="Verret F."/>
            <person name="von Dassow P."/>
            <person name="Valentin K."/>
            <person name="Van de Peer Y."/>
            <person name="Wheeler G."/>
            <person name="Dacks J.B."/>
            <person name="Delwiche C.F."/>
            <person name="Dyhrman S.T."/>
            <person name="Glockner G."/>
            <person name="John U."/>
            <person name="Richards T."/>
            <person name="Worden A.Z."/>
            <person name="Zhang X."/>
            <person name="Grigoriev I.V."/>
            <person name="Allen A.E."/>
            <person name="Bidle K."/>
            <person name="Borodovsky M."/>
            <person name="Bowler C."/>
            <person name="Brownlee C."/>
            <person name="Cock J.M."/>
            <person name="Elias M."/>
            <person name="Gladyshev V.N."/>
            <person name="Groth M."/>
            <person name="Guda C."/>
            <person name="Hadaegh A."/>
            <person name="Iglesias-Rodriguez M.D."/>
            <person name="Jenkins J."/>
            <person name="Jones B.M."/>
            <person name="Lawson T."/>
            <person name="Leese F."/>
            <person name="Lindquist E."/>
            <person name="Lobanov A."/>
            <person name="Lomsadze A."/>
            <person name="Malik S.B."/>
            <person name="Marsh M.E."/>
            <person name="Mackinder L."/>
            <person name="Mock T."/>
            <person name="Mueller-Roeber B."/>
            <person name="Pagarete A."/>
            <person name="Parker M."/>
            <person name="Probert I."/>
            <person name="Quesneville H."/>
            <person name="Raines C."/>
            <person name="Rensing S.A."/>
            <person name="Riano-Pachon D.M."/>
            <person name="Richier S."/>
            <person name="Rokitta S."/>
            <person name="Shiraiwa Y."/>
            <person name="Soanes D.M."/>
            <person name="van der Giezen M."/>
            <person name="Wahlund T.M."/>
            <person name="Williams B."/>
            <person name="Wilson W."/>
            <person name="Wolfe G."/>
            <person name="Wurch L.L."/>
        </authorList>
    </citation>
    <scope>NUCLEOTIDE SEQUENCE</scope>
</reference>
<organism evidence="3 4">
    <name type="scientific">Emiliania huxleyi (strain CCMP1516)</name>
    <dbReference type="NCBI Taxonomy" id="280463"/>
    <lineage>
        <taxon>Eukaryota</taxon>
        <taxon>Haptista</taxon>
        <taxon>Haptophyta</taxon>
        <taxon>Prymnesiophyceae</taxon>
        <taxon>Isochrysidales</taxon>
        <taxon>Noelaerhabdaceae</taxon>
        <taxon>Emiliania</taxon>
    </lineage>
</organism>
<sequence length="219" mass="24318">MTAKGGSSLDIVQDAIHLRFVDMRRAFQNIDIDGNGRLSEAEVRGALDNWNAPLEEKQIAALFRACDPDQDGQIDYKEFVAALARDTVAPEAMAQMQRCQPKVMETPTQTPEEMAAARAAAGIAAVRPPERNVERYRRQNFDELPGQRCKGPLEARLGDPKCGGLARPATAYETFFGERKEDSPSSVAFRDARAKADALRANSEDPFKMVRELEALQRH</sequence>
<proteinExistence type="predicted"/>
<dbReference type="HOGENOM" id="CLU_1263559_0_0_1"/>
<dbReference type="GO" id="GO:0005509">
    <property type="term" value="F:calcium ion binding"/>
    <property type="evidence" value="ECO:0007669"/>
    <property type="project" value="InterPro"/>
</dbReference>
<keyword evidence="1" id="KW-0106">Calcium</keyword>
<dbReference type="CDD" id="cd00051">
    <property type="entry name" value="EFh"/>
    <property type="match status" value="1"/>
</dbReference>
<dbReference type="Pfam" id="PF13499">
    <property type="entry name" value="EF-hand_7"/>
    <property type="match status" value="1"/>
</dbReference>
<dbReference type="SUPFAM" id="SSF47473">
    <property type="entry name" value="EF-hand"/>
    <property type="match status" value="1"/>
</dbReference>
<dbReference type="Proteomes" id="UP000013827">
    <property type="component" value="Unassembled WGS sequence"/>
</dbReference>
<keyword evidence="4" id="KW-1185">Reference proteome</keyword>
<dbReference type="STRING" id="2903.R1DWI1"/>
<name>A0A0D3KUP7_EMIH1</name>
<evidence type="ECO:0000313" key="4">
    <source>
        <dbReference type="Proteomes" id="UP000013827"/>
    </source>
</evidence>
<dbReference type="EnsemblProtists" id="EOD39482">
    <property type="protein sequence ID" value="EOD39482"/>
    <property type="gene ID" value="EMIHUDRAFT_199952"/>
</dbReference>
<dbReference type="InterPro" id="IPR011992">
    <property type="entry name" value="EF-hand-dom_pair"/>
</dbReference>
<dbReference type="RefSeq" id="XP_005791911.1">
    <property type="nucleotide sequence ID" value="XM_005791854.1"/>
</dbReference>
<evidence type="ECO:0000256" key="1">
    <source>
        <dbReference type="ARBA" id="ARBA00022837"/>
    </source>
</evidence>
<dbReference type="AlphaFoldDB" id="A0A0D3KUP7"/>
<dbReference type="InterPro" id="IPR002048">
    <property type="entry name" value="EF_hand_dom"/>
</dbReference>
<dbReference type="PROSITE" id="PS50222">
    <property type="entry name" value="EF_HAND_2"/>
    <property type="match status" value="2"/>
</dbReference>
<protein>
    <recommendedName>
        <fullName evidence="2">EF-hand domain-containing protein</fullName>
    </recommendedName>
</protein>
<evidence type="ECO:0000313" key="3">
    <source>
        <dbReference type="EnsemblProtists" id="EOD39482"/>
    </source>
</evidence>
<feature type="domain" description="EF-hand" evidence="2">
    <location>
        <begin position="18"/>
        <end position="53"/>
    </location>
</feature>
<dbReference type="GeneID" id="17284753"/>
<dbReference type="SMART" id="SM00054">
    <property type="entry name" value="EFh"/>
    <property type="match status" value="2"/>
</dbReference>
<dbReference type="KEGG" id="ehx:EMIHUDRAFT_199952"/>
<accession>A0A0D3KUP7</accession>